<proteinExistence type="predicted"/>
<evidence type="ECO:0000313" key="1">
    <source>
        <dbReference type="EMBL" id="OOZ36098.1"/>
    </source>
</evidence>
<gene>
    <name evidence="1" type="ORF">BOW51_08895</name>
</gene>
<dbReference type="RefSeq" id="WP_078487667.1">
    <property type="nucleotide sequence ID" value="NZ_MPRJ01000055.1"/>
</dbReference>
<dbReference type="EMBL" id="MPRJ01000055">
    <property type="protein sequence ID" value="OOZ36098.1"/>
    <property type="molecule type" value="Genomic_DNA"/>
</dbReference>
<keyword evidence="2" id="KW-1185">Reference proteome</keyword>
<dbReference type="OrthoDB" id="8481046at2"/>
<comment type="caution">
    <text evidence="1">The sequence shown here is derived from an EMBL/GenBank/DDBJ whole genome shotgun (WGS) entry which is preliminary data.</text>
</comment>
<protein>
    <submittedName>
        <fullName evidence="1">Uncharacterized protein</fullName>
    </submittedName>
</protein>
<accession>A0A1T2KTA9</accession>
<dbReference type="Proteomes" id="UP000190896">
    <property type="component" value="Unassembled WGS sequence"/>
</dbReference>
<organism evidence="1 2">
    <name type="scientific">Solemya velesiana gill symbiont</name>
    <dbReference type="NCBI Taxonomy" id="1918948"/>
    <lineage>
        <taxon>Bacteria</taxon>
        <taxon>Pseudomonadati</taxon>
        <taxon>Pseudomonadota</taxon>
        <taxon>Gammaproteobacteria</taxon>
        <taxon>sulfur-oxidizing symbionts</taxon>
    </lineage>
</organism>
<name>A0A1T2KTA9_9GAMM</name>
<reference evidence="1 2" key="1">
    <citation type="submission" date="2016-11" db="EMBL/GenBank/DDBJ databases">
        <title>Mixed transmission modes and dynamic genome evolution in an obligate animal-bacterial symbiosis.</title>
        <authorList>
            <person name="Russell S.L."/>
            <person name="Corbett-Detig R.B."/>
            <person name="Cavanaugh C.M."/>
        </authorList>
    </citation>
    <scope>NUCLEOTIDE SEQUENCE [LARGE SCALE GENOMIC DNA]</scope>
    <source>
        <strain evidence="1">Se-Cadez</strain>
    </source>
</reference>
<evidence type="ECO:0000313" key="2">
    <source>
        <dbReference type="Proteomes" id="UP000190896"/>
    </source>
</evidence>
<dbReference type="AlphaFoldDB" id="A0A1T2KTA9"/>
<sequence length="172" mass="18900">MANLHQINVQFNPQEDRLVLSVRADDNSEIKAWLTRRYTRLLLGILGKLATQNQAGADSADAQQAMQSFQRDAALEGADFETEYDQSATTHPLGEEPVLVTKIEYKPTGDLIALALGLPDGRNINLNLTKDLLFVFIKLLEEGAAKAEWDLVAASEQDLEMAQTKPAGVAIH</sequence>